<dbReference type="PANTHER" id="PTHR38764">
    <property type="entry name" value="ACYL CARRIER PROTEIN PHOSPHODIESTERASE"/>
    <property type="match status" value="1"/>
</dbReference>
<evidence type="ECO:0000256" key="1">
    <source>
        <dbReference type="ARBA" id="ARBA00022516"/>
    </source>
</evidence>
<evidence type="ECO:0000313" key="5">
    <source>
        <dbReference type="Proteomes" id="UP000253426"/>
    </source>
</evidence>
<evidence type="ECO:0000313" key="4">
    <source>
        <dbReference type="EMBL" id="RBP39803.1"/>
    </source>
</evidence>
<dbReference type="OrthoDB" id="8442777at2"/>
<keyword evidence="2" id="KW-0378">Hydrolase</keyword>
<name>A0A366HBT1_9BACT</name>
<dbReference type="RefSeq" id="WP_113960687.1">
    <property type="nucleotide sequence ID" value="NZ_QNRR01000009.1"/>
</dbReference>
<keyword evidence="1" id="KW-0444">Lipid biosynthesis</keyword>
<proteinExistence type="predicted"/>
<reference evidence="4 5" key="1">
    <citation type="submission" date="2018-06" db="EMBL/GenBank/DDBJ databases">
        <title>Genomic Encyclopedia of Type Strains, Phase IV (KMG-IV): sequencing the most valuable type-strain genomes for metagenomic binning, comparative biology and taxonomic classification.</title>
        <authorList>
            <person name="Goeker M."/>
        </authorList>
    </citation>
    <scope>NUCLEOTIDE SEQUENCE [LARGE SCALE GENOMIC DNA]</scope>
    <source>
        <strain evidence="4 5">DSM 25532</strain>
    </source>
</reference>
<accession>A0A366HBT1</accession>
<dbReference type="Pfam" id="PF04336">
    <property type="entry name" value="ACP_PD"/>
    <property type="match status" value="1"/>
</dbReference>
<dbReference type="EMBL" id="QNRR01000009">
    <property type="protein sequence ID" value="RBP39803.1"/>
    <property type="molecule type" value="Genomic_DNA"/>
</dbReference>
<dbReference type="PIRSF" id="PIRSF011489">
    <property type="entry name" value="DUF479"/>
    <property type="match status" value="1"/>
</dbReference>
<organism evidence="4 5">
    <name type="scientific">Roseimicrobium gellanilyticum</name>
    <dbReference type="NCBI Taxonomy" id="748857"/>
    <lineage>
        <taxon>Bacteria</taxon>
        <taxon>Pseudomonadati</taxon>
        <taxon>Verrucomicrobiota</taxon>
        <taxon>Verrucomicrobiia</taxon>
        <taxon>Verrucomicrobiales</taxon>
        <taxon>Verrucomicrobiaceae</taxon>
        <taxon>Roseimicrobium</taxon>
    </lineage>
</organism>
<dbReference type="GO" id="GO:0008770">
    <property type="term" value="F:[acyl-carrier-protein] phosphodiesterase activity"/>
    <property type="evidence" value="ECO:0007669"/>
    <property type="project" value="InterPro"/>
</dbReference>
<gene>
    <name evidence="4" type="ORF">DES53_109231</name>
</gene>
<dbReference type="Proteomes" id="UP000253426">
    <property type="component" value="Unassembled WGS sequence"/>
</dbReference>
<evidence type="ECO:0000256" key="3">
    <source>
        <dbReference type="ARBA" id="ARBA00023098"/>
    </source>
</evidence>
<keyword evidence="5" id="KW-1185">Reference proteome</keyword>
<dbReference type="PANTHER" id="PTHR38764:SF1">
    <property type="entry name" value="ACYL CARRIER PROTEIN PHOSPHODIESTERASE"/>
    <property type="match status" value="1"/>
</dbReference>
<keyword evidence="3" id="KW-0443">Lipid metabolism</keyword>
<evidence type="ECO:0000256" key="2">
    <source>
        <dbReference type="ARBA" id="ARBA00022801"/>
    </source>
</evidence>
<sequence>MNWLAHVHLSPPDVEFQLGNLLADVLRREPRGVMGPSFEAGRCCHAAIDRFTDTHPIVQRSKMRIIASHRRYAGILVDMLYDHFLAKNWEQFHESTLRDFTRQFQAEATTRRHQLPEDGAELIEYLVREDRLYSYRRLEGIEAALQRMSLRLSLRWKKTVRLQDAVAPIREHGEEMEKDFLEFFPQLMAHVASGEWWSARSSRDDTY</sequence>
<dbReference type="GO" id="GO:0006633">
    <property type="term" value="P:fatty acid biosynthetic process"/>
    <property type="evidence" value="ECO:0007669"/>
    <property type="project" value="InterPro"/>
</dbReference>
<comment type="caution">
    <text evidence="4">The sequence shown here is derived from an EMBL/GenBank/DDBJ whole genome shotgun (WGS) entry which is preliminary data.</text>
</comment>
<protein>
    <submittedName>
        <fullName evidence="4">Acyl carrier protein phosphodiesterase</fullName>
    </submittedName>
</protein>
<dbReference type="AlphaFoldDB" id="A0A366HBT1"/>
<dbReference type="InterPro" id="IPR007431">
    <property type="entry name" value="ACP_PD"/>
</dbReference>